<name>A0A1X7HTY3_9BACL</name>
<proteinExistence type="predicted"/>
<reference evidence="1 2" key="1">
    <citation type="submission" date="2017-04" db="EMBL/GenBank/DDBJ databases">
        <authorList>
            <person name="Afonso C.L."/>
            <person name="Miller P.J."/>
            <person name="Scott M.A."/>
            <person name="Spackman E."/>
            <person name="Goraichik I."/>
            <person name="Dimitrov K.M."/>
            <person name="Suarez D.L."/>
            <person name="Swayne D.E."/>
        </authorList>
    </citation>
    <scope>NUCLEOTIDE SEQUENCE [LARGE SCALE GENOMIC DNA]</scope>
    <source>
        <strain evidence="1 2">N3/975</strain>
    </source>
</reference>
<keyword evidence="2" id="KW-1185">Reference proteome</keyword>
<organism evidence="1 2">
    <name type="scientific">Paenibacillus uliginis N3/975</name>
    <dbReference type="NCBI Taxonomy" id="1313296"/>
    <lineage>
        <taxon>Bacteria</taxon>
        <taxon>Bacillati</taxon>
        <taxon>Bacillota</taxon>
        <taxon>Bacilli</taxon>
        <taxon>Bacillales</taxon>
        <taxon>Paenibacillaceae</taxon>
        <taxon>Paenibacillus</taxon>
    </lineage>
</organism>
<protein>
    <submittedName>
        <fullName evidence="1">Uncharacterized protein</fullName>
    </submittedName>
</protein>
<dbReference type="EMBL" id="LT840184">
    <property type="protein sequence ID" value="SMF92972.1"/>
    <property type="molecule type" value="Genomic_DNA"/>
</dbReference>
<dbReference type="Proteomes" id="UP000192940">
    <property type="component" value="Chromosome I"/>
</dbReference>
<accession>A0A1X7HTY3</accession>
<sequence length="62" mass="7236">MLYLLYKNSRDLHRDIVEKVLMSIHEIKSDLQTEQLHTRIEKTLAASALEEPDRLEQSAEAD</sequence>
<gene>
    <name evidence="1" type="ORF">SAMN05661091_6125</name>
</gene>
<dbReference type="AlphaFoldDB" id="A0A1X7HTY3"/>
<evidence type="ECO:0000313" key="2">
    <source>
        <dbReference type="Proteomes" id="UP000192940"/>
    </source>
</evidence>
<dbReference type="RefSeq" id="WP_208917009.1">
    <property type="nucleotide sequence ID" value="NZ_LT840184.1"/>
</dbReference>
<evidence type="ECO:0000313" key="1">
    <source>
        <dbReference type="EMBL" id="SMF92972.1"/>
    </source>
</evidence>